<name>A0ABD1VXJ6_9LAMI</name>
<reference evidence="2" key="1">
    <citation type="submission" date="2024-07" db="EMBL/GenBank/DDBJ databases">
        <title>Two chromosome-level genome assemblies of Korean endemic species Abeliophyllum distichum and Forsythia ovata (Oleaceae).</title>
        <authorList>
            <person name="Jang H."/>
        </authorList>
    </citation>
    <scope>NUCLEOTIDE SEQUENCE [LARGE SCALE GENOMIC DNA]</scope>
</reference>
<protein>
    <submittedName>
        <fullName evidence="1">Uncharacterized protein</fullName>
    </submittedName>
</protein>
<dbReference type="AlphaFoldDB" id="A0ABD1VXJ6"/>
<gene>
    <name evidence="1" type="ORF">Adt_02256</name>
</gene>
<evidence type="ECO:0000313" key="2">
    <source>
        <dbReference type="Proteomes" id="UP001604336"/>
    </source>
</evidence>
<sequence length="119" mass="13835">MSPQLWSYSQLPKIWGGELCERRNLTQLLPQLTPEPPLPCRTHNSRLRYQPLSYRRTHHSSVAGSTRLPSSDHHDLTRCFQQAIILGWRKVDLGQQKGGNLGEKERMKWDLGEGVFWRS</sequence>
<proteinExistence type="predicted"/>
<dbReference type="EMBL" id="JBFOLK010000001">
    <property type="protein sequence ID" value="KAL2541278.1"/>
    <property type="molecule type" value="Genomic_DNA"/>
</dbReference>
<accession>A0ABD1VXJ6</accession>
<comment type="caution">
    <text evidence="1">The sequence shown here is derived from an EMBL/GenBank/DDBJ whole genome shotgun (WGS) entry which is preliminary data.</text>
</comment>
<organism evidence="1 2">
    <name type="scientific">Abeliophyllum distichum</name>
    <dbReference type="NCBI Taxonomy" id="126358"/>
    <lineage>
        <taxon>Eukaryota</taxon>
        <taxon>Viridiplantae</taxon>
        <taxon>Streptophyta</taxon>
        <taxon>Embryophyta</taxon>
        <taxon>Tracheophyta</taxon>
        <taxon>Spermatophyta</taxon>
        <taxon>Magnoliopsida</taxon>
        <taxon>eudicotyledons</taxon>
        <taxon>Gunneridae</taxon>
        <taxon>Pentapetalae</taxon>
        <taxon>asterids</taxon>
        <taxon>lamiids</taxon>
        <taxon>Lamiales</taxon>
        <taxon>Oleaceae</taxon>
        <taxon>Forsythieae</taxon>
        <taxon>Abeliophyllum</taxon>
    </lineage>
</organism>
<keyword evidence="2" id="KW-1185">Reference proteome</keyword>
<dbReference type="Proteomes" id="UP001604336">
    <property type="component" value="Unassembled WGS sequence"/>
</dbReference>
<evidence type="ECO:0000313" key="1">
    <source>
        <dbReference type="EMBL" id="KAL2541278.1"/>
    </source>
</evidence>